<organism evidence="2 3">
    <name type="scientific">Pseudooceanicola batsensis (strain ATCC BAA-863 / DSM 15984 / KCTC 12145 / HTCC2597)</name>
    <name type="common">Oceanicola batsensis</name>
    <dbReference type="NCBI Taxonomy" id="252305"/>
    <lineage>
        <taxon>Bacteria</taxon>
        <taxon>Pseudomonadati</taxon>
        <taxon>Pseudomonadota</taxon>
        <taxon>Alphaproteobacteria</taxon>
        <taxon>Rhodobacterales</taxon>
        <taxon>Paracoccaceae</taxon>
        <taxon>Pseudooceanicola</taxon>
    </lineage>
</organism>
<dbReference type="EMBL" id="AAMO01000006">
    <property type="protein sequence ID" value="EAQ02773.1"/>
    <property type="molecule type" value="Genomic_DNA"/>
</dbReference>
<dbReference type="RefSeq" id="WP_009807282.1">
    <property type="nucleotide sequence ID" value="NZ_CH724131.1"/>
</dbReference>
<evidence type="ECO:0000313" key="2">
    <source>
        <dbReference type="EMBL" id="EAQ02773.1"/>
    </source>
</evidence>
<dbReference type="OrthoDB" id="193051at2"/>
<sequence>MIARTLTLAGALTGAAGLSQFPEFSQQYTQRLAGAVDELTRVVEDFDRSAAAEGLTRGEALQAMTGTAFVERRRADMARTIARHAALSADLDALRGAGPFTRAYHLAHIDDREIARRTAADYRPALPLTFEGIVFALAGFVLGLLVLGLAQEMLRILLGPVRPARR</sequence>
<keyword evidence="1" id="KW-1133">Transmembrane helix</keyword>
<name>A3TYV5_PSEBH</name>
<dbReference type="STRING" id="252305.OB2597_15365"/>
<comment type="caution">
    <text evidence="2">The sequence shown here is derived from an EMBL/GenBank/DDBJ whole genome shotgun (WGS) entry which is preliminary data.</text>
</comment>
<evidence type="ECO:0000256" key="1">
    <source>
        <dbReference type="SAM" id="Phobius"/>
    </source>
</evidence>
<dbReference type="HOGENOM" id="CLU_112807_0_0_5"/>
<dbReference type="AlphaFoldDB" id="A3TYV5"/>
<dbReference type="eggNOG" id="ENOG5032RKN">
    <property type="taxonomic scope" value="Bacteria"/>
</dbReference>
<evidence type="ECO:0008006" key="4">
    <source>
        <dbReference type="Google" id="ProtNLM"/>
    </source>
</evidence>
<keyword evidence="1" id="KW-0472">Membrane</keyword>
<dbReference type="Proteomes" id="UP000004318">
    <property type="component" value="Unassembled WGS sequence"/>
</dbReference>
<keyword evidence="3" id="KW-1185">Reference proteome</keyword>
<evidence type="ECO:0000313" key="3">
    <source>
        <dbReference type="Proteomes" id="UP000004318"/>
    </source>
</evidence>
<reference evidence="2 3" key="1">
    <citation type="journal article" date="2010" name="J. Bacteriol.">
        <title>Genome sequences of Oceanicola granulosus HTCC2516(T) and Oceanicola batsensis HTCC2597(TDelta).</title>
        <authorList>
            <person name="Thrash J.C."/>
            <person name="Cho J.C."/>
            <person name="Vergin K.L."/>
            <person name="Giovannoni S.J."/>
        </authorList>
    </citation>
    <scope>NUCLEOTIDE SEQUENCE [LARGE SCALE GENOMIC DNA]</scope>
    <source>
        <strain evidence="3">ATCC BAA-863 / DSM 15984 / KCTC 12145 / HTCC2597</strain>
    </source>
</reference>
<keyword evidence="1" id="KW-0812">Transmembrane</keyword>
<dbReference type="Pfam" id="PF11157">
    <property type="entry name" value="DUF2937"/>
    <property type="match status" value="1"/>
</dbReference>
<protein>
    <recommendedName>
        <fullName evidence="4">DUF2937 family protein</fullName>
    </recommendedName>
</protein>
<gene>
    <name evidence="2" type="ORF">OB2597_15365</name>
</gene>
<feature type="transmembrane region" description="Helical" evidence="1">
    <location>
        <begin position="133"/>
        <end position="158"/>
    </location>
</feature>
<accession>A3TYV5</accession>
<proteinExistence type="predicted"/>
<dbReference type="InterPro" id="IPR022584">
    <property type="entry name" value="DUF2937"/>
</dbReference>